<gene>
    <name evidence="1" type="ORF">Mth01_13060</name>
</gene>
<accession>A0A8J3R5V4</accession>
<reference evidence="1" key="1">
    <citation type="submission" date="2021-01" db="EMBL/GenBank/DDBJ databases">
        <title>Whole genome shotgun sequence of Sphaerimonospora thailandensis NBRC 107569.</title>
        <authorList>
            <person name="Komaki H."/>
            <person name="Tamura T."/>
        </authorList>
    </citation>
    <scope>NUCLEOTIDE SEQUENCE</scope>
    <source>
        <strain evidence="1">NBRC 107569</strain>
    </source>
</reference>
<sequence>METSRGDGSGMASRRGKRRLSVIAVVLLAASAAWCTASATLNHRLDELRLPRIAWEGGPAYYEKFRVAKDAGWGKSSFFPIGVWFESVGTDEDVVTDKAAGINTYVELTENSDMNLVRAHGLYALTSKPLKGVGSESVGWLITDEADMWGGPGDGVWTGRFPGEGEICDPQDARCGYTAMRTLKDRLPKGDGRFFYANYGKGVQVWATTQEAAKFVNSYTDVASADMYWYTDIGICSESQHFLKWKPTECPLAADYGYVVDRMRQLDALDGRRQPIYAFVELGWPGTNGKRLIEPQEAAGAVMNSLIHEARGIVYFNHSFGGPCPTQHLLREDCYAEMRSAVTEVNRRIAQLAPVLNTQSYRHTFAPGLDTMLKLHNGSCYVFSMVKRGAATGRHTLALPPELASAKEVEVLFENRKLPVRNGRVTDAFDAESTYHIYKITP</sequence>
<evidence type="ECO:0000313" key="1">
    <source>
        <dbReference type="EMBL" id="GIH69053.1"/>
    </source>
</evidence>
<evidence type="ECO:0000313" key="2">
    <source>
        <dbReference type="Proteomes" id="UP000610966"/>
    </source>
</evidence>
<keyword evidence="2" id="KW-1185">Reference proteome</keyword>
<dbReference type="Proteomes" id="UP000610966">
    <property type="component" value="Unassembled WGS sequence"/>
</dbReference>
<dbReference type="AlphaFoldDB" id="A0A8J3R5V4"/>
<organism evidence="1 2">
    <name type="scientific">Sphaerimonospora thailandensis</name>
    <dbReference type="NCBI Taxonomy" id="795644"/>
    <lineage>
        <taxon>Bacteria</taxon>
        <taxon>Bacillati</taxon>
        <taxon>Actinomycetota</taxon>
        <taxon>Actinomycetes</taxon>
        <taxon>Streptosporangiales</taxon>
        <taxon>Streptosporangiaceae</taxon>
        <taxon>Sphaerimonospora</taxon>
    </lineage>
</organism>
<name>A0A8J3R5V4_9ACTN</name>
<dbReference type="EMBL" id="BOOG01000012">
    <property type="protein sequence ID" value="GIH69053.1"/>
    <property type="molecule type" value="Genomic_DNA"/>
</dbReference>
<proteinExistence type="predicted"/>
<comment type="caution">
    <text evidence="1">The sequence shown here is derived from an EMBL/GenBank/DDBJ whole genome shotgun (WGS) entry which is preliminary data.</text>
</comment>
<protein>
    <submittedName>
        <fullName evidence="1">Uncharacterized protein</fullName>
    </submittedName>
</protein>